<accession>A0A2G4RCS3</accession>
<evidence type="ECO:0000313" key="2">
    <source>
        <dbReference type="Proteomes" id="UP000228751"/>
    </source>
</evidence>
<evidence type="ECO:0000313" key="1">
    <source>
        <dbReference type="EMBL" id="PHY94389.1"/>
    </source>
</evidence>
<reference evidence="1 2" key="1">
    <citation type="submission" date="2017-10" db="EMBL/GenBank/DDBJ databases">
        <title>Genomic analysis of the genus Acetobacter.</title>
        <authorList>
            <person name="Kim K.H."/>
            <person name="Chun B.H."/>
            <person name="Son A.R."/>
            <person name="Jeon C.O."/>
        </authorList>
    </citation>
    <scope>NUCLEOTIDE SEQUENCE [LARGE SCALE GENOMIC DNA]</scope>
    <source>
        <strain evidence="1 2">LHT 2458</strain>
    </source>
</reference>
<protein>
    <submittedName>
        <fullName evidence="1">Uncharacterized protein</fullName>
    </submittedName>
</protein>
<sequence length="69" mass="7641">MEMAIKLQTLQTCGPDYLLYATGYRGLPLIWYVFMAQGCCLRHVHRPQLRLARGRAGANAGFSGHSCLG</sequence>
<dbReference type="AlphaFoldDB" id="A0A2G4RCS3"/>
<proteinExistence type="predicted"/>
<name>A0A2G4RCS3_9PROT</name>
<organism evidence="1 2">
    <name type="scientific">Acetobacter pomorum</name>
    <dbReference type="NCBI Taxonomy" id="65959"/>
    <lineage>
        <taxon>Bacteria</taxon>
        <taxon>Pseudomonadati</taxon>
        <taxon>Pseudomonadota</taxon>
        <taxon>Alphaproteobacteria</taxon>
        <taxon>Acetobacterales</taxon>
        <taxon>Acetobacteraceae</taxon>
        <taxon>Acetobacter</taxon>
    </lineage>
</organism>
<gene>
    <name evidence="1" type="ORF">CSR02_07035</name>
</gene>
<comment type="caution">
    <text evidence="1">The sequence shown here is derived from an EMBL/GenBank/DDBJ whole genome shotgun (WGS) entry which is preliminary data.</text>
</comment>
<keyword evidence="2" id="KW-1185">Reference proteome</keyword>
<dbReference type="EMBL" id="PEBQ01000093">
    <property type="protein sequence ID" value="PHY94389.1"/>
    <property type="molecule type" value="Genomic_DNA"/>
</dbReference>
<dbReference type="Proteomes" id="UP000228751">
    <property type="component" value="Unassembled WGS sequence"/>
</dbReference>